<evidence type="ECO:0000313" key="1">
    <source>
        <dbReference type="EMBL" id="WEA14143.1"/>
    </source>
</evidence>
<evidence type="ECO:0008006" key="3">
    <source>
        <dbReference type="Google" id="ProtNLM"/>
    </source>
</evidence>
<accession>A0AAX3NBU7</accession>
<name>A0AAX3NBU7_9LACT</name>
<sequence length="173" mass="20690">MEKEFEISAGEYLKQIIRYIQERLSSAVVEECIDIGYTVRHGQKIVSSITLKIVDKSFRDYENTNYVIRIQETVYPRTKSSIITKKYSYEIRNIENIRDFVRFDYKPYDNFPHFHINSDEETWGNHLVYPESTNIKLECLNCFKAINIFNAFVAHPNEHILDQSKNERYIQYL</sequence>
<dbReference type="RefSeq" id="WP_274978408.1">
    <property type="nucleotide sequence ID" value="NZ_CP118627.1"/>
</dbReference>
<organism evidence="1 2">
    <name type="scientific">Lactococcus garvieae</name>
    <dbReference type="NCBI Taxonomy" id="1363"/>
    <lineage>
        <taxon>Bacteria</taxon>
        <taxon>Bacillati</taxon>
        <taxon>Bacillota</taxon>
        <taxon>Bacilli</taxon>
        <taxon>Lactobacillales</taxon>
        <taxon>Streptococcaceae</taxon>
        <taxon>Lactococcus</taxon>
    </lineage>
</organism>
<proteinExistence type="predicted"/>
<gene>
    <name evidence="1" type="ORF">PWF74_01260</name>
</gene>
<dbReference type="AlphaFoldDB" id="A0AAX3NBU7"/>
<protein>
    <recommendedName>
        <fullName evidence="3">C2H2-type domain-containing protein</fullName>
    </recommendedName>
</protein>
<evidence type="ECO:0000313" key="2">
    <source>
        <dbReference type="Proteomes" id="UP001217324"/>
    </source>
</evidence>
<dbReference type="Proteomes" id="UP001217324">
    <property type="component" value="Chromosome"/>
</dbReference>
<reference evidence="1" key="1">
    <citation type="submission" date="2023-02" db="EMBL/GenBank/DDBJ databases">
        <title>Comparative genomics and fermentation flavor characterization of five lactic acid bacteria reveal flavor biosynthesis metabolic pathways in fermented muskmelon puree.</title>
        <authorList>
            <person name="Yuan L."/>
            <person name="Li M."/>
            <person name="Xu X."/>
            <person name="Lao F."/>
            <person name="Wu J."/>
        </authorList>
    </citation>
    <scope>NUCLEOTIDE SEQUENCE</scope>
    <source>
        <strain evidence="1">Pa-2</strain>
    </source>
</reference>
<dbReference type="EMBL" id="CP118627">
    <property type="protein sequence ID" value="WEA14143.1"/>
    <property type="molecule type" value="Genomic_DNA"/>
</dbReference>